<organism evidence="2 3">
    <name type="scientific">Saponaria officinalis</name>
    <name type="common">Common soapwort</name>
    <name type="synonym">Lychnis saponaria</name>
    <dbReference type="NCBI Taxonomy" id="3572"/>
    <lineage>
        <taxon>Eukaryota</taxon>
        <taxon>Viridiplantae</taxon>
        <taxon>Streptophyta</taxon>
        <taxon>Embryophyta</taxon>
        <taxon>Tracheophyta</taxon>
        <taxon>Spermatophyta</taxon>
        <taxon>Magnoliopsida</taxon>
        <taxon>eudicotyledons</taxon>
        <taxon>Gunneridae</taxon>
        <taxon>Pentapetalae</taxon>
        <taxon>Caryophyllales</taxon>
        <taxon>Caryophyllaceae</taxon>
        <taxon>Caryophylleae</taxon>
        <taxon>Saponaria</taxon>
    </lineage>
</organism>
<dbReference type="InterPro" id="IPR021109">
    <property type="entry name" value="Peptidase_aspartic_dom_sf"/>
</dbReference>
<dbReference type="PANTHER" id="PTHR33067:SF31">
    <property type="entry name" value="RNA-DIRECTED DNA POLYMERASE"/>
    <property type="match status" value="1"/>
</dbReference>
<proteinExistence type="predicted"/>
<dbReference type="Gene3D" id="2.40.70.10">
    <property type="entry name" value="Acid Proteases"/>
    <property type="match status" value="1"/>
</dbReference>
<evidence type="ECO:0008006" key="4">
    <source>
        <dbReference type="Google" id="ProtNLM"/>
    </source>
</evidence>
<evidence type="ECO:0000313" key="2">
    <source>
        <dbReference type="EMBL" id="KAK9725609.1"/>
    </source>
</evidence>
<dbReference type="EMBL" id="JBDFQZ010000005">
    <property type="protein sequence ID" value="KAK9725609.1"/>
    <property type="molecule type" value="Genomic_DNA"/>
</dbReference>
<sequence>MGKKIEGDMNEMVNEAPPPVRNKDEVVIDIEDDSDVTKEPLPPSPRVYVPPVPFPQRLAKAKLEQKYGKFIEILKNLHINIPFLDAISDIPSYEKFLKDLLSRKKKMGKSATFNLSKECSVILLNKLPPKLDDPESFSIPCSIGNVAITSALCDLGASVGEAFYLRKLLIPCDFFVMDIPEDTHVPIILGRPCLATAGAMIDVKNGKLTLQVGDEKVEFELNKSMGGPSMGDTCCSVDVMKDYLIEPSFEASFSDSPRDSVLDDSSDDVQMLAYAWMLDSPSSYEELTQLEQTIADVENKESSMPSERT</sequence>
<accession>A0AAW1L1B1</accession>
<dbReference type="PANTHER" id="PTHR33067">
    <property type="entry name" value="RNA-DIRECTED DNA POLYMERASE-RELATED"/>
    <property type="match status" value="1"/>
</dbReference>
<comment type="caution">
    <text evidence="2">The sequence shown here is derived from an EMBL/GenBank/DDBJ whole genome shotgun (WGS) entry which is preliminary data.</text>
</comment>
<name>A0AAW1L1B1_SAPOF</name>
<reference evidence="2" key="1">
    <citation type="submission" date="2024-03" db="EMBL/GenBank/DDBJ databases">
        <title>WGS assembly of Saponaria officinalis var. Norfolk2.</title>
        <authorList>
            <person name="Jenkins J."/>
            <person name="Shu S."/>
            <person name="Grimwood J."/>
            <person name="Barry K."/>
            <person name="Goodstein D."/>
            <person name="Schmutz J."/>
            <person name="Leebens-Mack J."/>
            <person name="Osbourn A."/>
        </authorList>
    </citation>
    <scope>NUCLEOTIDE SEQUENCE [LARGE SCALE GENOMIC DNA]</scope>
    <source>
        <strain evidence="2">JIC</strain>
    </source>
</reference>
<evidence type="ECO:0000313" key="3">
    <source>
        <dbReference type="Proteomes" id="UP001443914"/>
    </source>
</evidence>
<keyword evidence="3" id="KW-1185">Reference proteome</keyword>
<protein>
    <recommendedName>
        <fullName evidence="4">Reverse transcriptase domain-containing protein</fullName>
    </recommendedName>
</protein>
<gene>
    <name evidence="2" type="ORF">RND81_05G157000</name>
</gene>
<dbReference type="Proteomes" id="UP001443914">
    <property type="component" value="Unassembled WGS sequence"/>
</dbReference>
<feature type="region of interest" description="Disordered" evidence="1">
    <location>
        <begin position="1"/>
        <end position="25"/>
    </location>
</feature>
<evidence type="ECO:0000256" key="1">
    <source>
        <dbReference type="SAM" id="MobiDB-lite"/>
    </source>
</evidence>
<dbReference type="AlphaFoldDB" id="A0AAW1L1B1"/>